<keyword evidence="5 8" id="KW-0547">Nucleotide-binding</keyword>
<evidence type="ECO:0000256" key="2">
    <source>
        <dbReference type="ARBA" id="ARBA00022490"/>
    </source>
</evidence>
<dbReference type="STRING" id="1073328.SAMN05216294_2337"/>
<feature type="domain" description="Lysidine-tRNA(Ile) synthetase C-terminal" evidence="9">
    <location>
        <begin position="359"/>
        <end position="431"/>
    </location>
</feature>
<reference evidence="11" key="1">
    <citation type="submission" date="2016-10" db="EMBL/GenBank/DDBJ databases">
        <authorList>
            <person name="Varghese N."/>
            <person name="Submissions S."/>
        </authorList>
    </citation>
    <scope>NUCLEOTIDE SEQUENCE [LARGE SCALE GENOMIC DNA]</scope>
    <source>
        <strain evidence="11">DSM 25030</strain>
    </source>
</reference>
<dbReference type="CDD" id="cd01992">
    <property type="entry name" value="TilS_N"/>
    <property type="match status" value="1"/>
</dbReference>
<evidence type="ECO:0000313" key="11">
    <source>
        <dbReference type="Proteomes" id="UP000199592"/>
    </source>
</evidence>
<dbReference type="GO" id="GO:0005524">
    <property type="term" value="F:ATP binding"/>
    <property type="evidence" value="ECO:0007669"/>
    <property type="project" value="UniProtKB-UniRule"/>
</dbReference>
<evidence type="ECO:0000256" key="4">
    <source>
        <dbReference type="ARBA" id="ARBA00022694"/>
    </source>
</evidence>
<comment type="catalytic activity">
    <reaction evidence="7 8">
        <text>cytidine(34) in tRNA(Ile2) + L-lysine + ATP = lysidine(34) in tRNA(Ile2) + AMP + diphosphate + H(+)</text>
        <dbReference type="Rhea" id="RHEA:43744"/>
        <dbReference type="Rhea" id="RHEA-COMP:10625"/>
        <dbReference type="Rhea" id="RHEA-COMP:10670"/>
        <dbReference type="ChEBI" id="CHEBI:15378"/>
        <dbReference type="ChEBI" id="CHEBI:30616"/>
        <dbReference type="ChEBI" id="CHEBI:32551"/>
        <dbReference type="ChEBI" id="CHEBI:33019"/>
        <dbReference type="ChEBI" id="CHEBI:82748"/>
        <dbReference type="ChEBI" id="CHEBI:83665"/>
        <dbReference type="ChEBI" id="CHEBI:456215"/>
        <dbReference type="EC" id="6.3.4.19"/>
    </reaction>
</comment>
<dbReference type="InterPro" id="IPR014729">
    <property type="entry name" value="Rossmann-like_a/b/a_fold"/>
</dbReference>
<gene>
    <name evidence="8" type="primary">tilS</name>
    <name evidence="10" type="ORF">SAMN04487892_0983</name>
</gene>
<evidence type="ECO:0000256" key="1">
    <source>
        <dbReference type="ARBA" id="ARBA00004496"/>
    </source>
</evidence>
<dbReference type="SMART" id="SM00977">
    <property type="entry name" value="TilS_C"/>
    <property type="match status" value="1"/>
</dbReference>
<evidence type="ECO:0000256" key="7">
    <source>
        <dbReference type="ARBA" id="ARBA00048539"/>
    </source>
</evidence>
<feature type="binding site" evidence="8">
    <location>
        <begin position="26"/>
        <end position="31"/>
    </location>
    <ligand>
        <name>ATP</name>
        <dbReference type="ChEBI" id="CHEBI:30616"/>
    </ligand>
</feature>
<dbReference type="InterPro" id="IPR012795">
    <property type="entry name" value="tRNA_Ile_lys_synt_N"/>
</dbReference>
<keyword evidence="6 8" id="KW-0067">ATP-binding</keyword>
<dbReference type="PANTHER" id="PTHR43033:SF1">
    <property type="entry name" value="TRNA(ILE)-LYSIDINE SYNTHASE-RELATED"/>
    <property type="match status" value="1"/>
</dbReference>
<evidence type="ECO:0000313" key="10">
    <source>
        <dbReference type="EMBL" id="SDW28031.1"/>
    </source>
</evidence>
<accession>A0A1H2S8Q7</accession>
<proteinExistence type="inferred from homology"/>
<comment type="similarity">
    <text evidence="8">Belongs to the tRNA(Ile)-lysidine synthase family.</text>
</comment>
<dbReference type="EMBL" id="FNMY01000001">
    <property type="protein sequence ID" value="SDW28031.1"/>
    <property type="molecule type" value="Genomic_DNA"/>
</dbReference>
<dbReference type="GO" id="GO:0006400">
    <property type="term" value="P:tRNA modification"/>
    <property type="evidence" value="ECO:0007669"/>
    <property type="project" value="UniProtKB-UniRule"/>
</dbReference>
<evidence type="ECO:0000256" key="5">
    <source>
        <dbReference type="ARBA" id="ARBA00022741"/>
    </source>
</evidence>
<dbReference type="GO" id="GO:0005737">
    <property type="term" value="C:cytoplasm"/>
    <property type="evidence" value="ECO:0007669"/>
    <property type="project" value="UniProtKB-SubCell"/>
</dbReference>
<dbReference type="GO" id="GO:0032267">
    <property type="term" value="F:tRNA(Ile)-lysidine synthase activity"/>
    <property type="evidence" value="ECO:0007669"/>
    <property type="project" value="UniProtKB-EC"/>
</dbReference>
<dbReference type="Gene3D" id="3.40.50.620">
    <property type="entry name" value="HUPs"/>
    <property type="match status" value="1"/>
</dbReference>
<evidence type="ECO:0000256" key="8">
    <source>
        <dbReference type="HAMAP-Rule" id="MF_01161"/>
    </source>
</evidence>
<dbReference type="NCBIfam" id="TIGR02432">
    <property type="entry name" value="lysidine_TilS_N"/>
    <property type="match status" value="1"/>
</dbReference>
<keyword evidence="3 8" id="KW-0436">Ligase</keyword>
<keyword evidence="11" id="KW-1185">Reference proteome</keyword>
<dbReference type="OrthoDB" id="9807403at2"/>
<name>A0A1H2S8Q7_9FLAO</name>
<dbReference type="SUPFAM" id="SSF56037">
    <property type="entry name" value="PheT/TilS domain"/>
    <property type="match status" value="1"/>
</dbReference>
<dbReference type="Proteomes" id="UP000199592">
    <property type="component" value="Unassembled WGS sequence"/>
</dbReference>
<comment type="function">
    <text evidence="8">Ligates lysine onto the cytidine present at position 34 of the AUA codon-specific tRNA(Ile) that contains the anticodon CAU, in an ATP-dependent manner. Cytidine is converted to lysidine, thus changing the amino acid specificity of the tRNA from methionine to isoleucine.</text>
</comment>
<dbReference type="HAMAP" id="MF_01161">
    <property type="entry name" value="tRNA_Ile_lys_synt"/>
    <property type="match status" value="1"/>
</dbReference>
<dbReference type="Pfam" id="PF11734">
    <property type="entry name" value="TilS_C"/>
    <property type="match status" value="1"/>
</dbReference>
<protein>
    <recommendedName>
        <fullName evidence="8">tRNA(Ile)-lysidine synthase</fullName>
        <ecNumber evidence="8">6.3.4.19</ecNumber>
    </recommendedName>
    <alternativeName>
        <fullName evidence="8">tRNA(Ile)-2-lysyl-cytidine synthase</fullName>
    </alternativeName>
    <alternativeName>
        <fullName evidence="8">tRNA(Ile)-lysidine synthetase</fullName>
    </alternativeName>
</protein>
<dbReference type="AlphaFoldDB" id="A0A1H2S8Q7"/>
<evidence type="ECO:0000256" key="6">
    <source>
        <dbReference type="ARBA" id="ARBA00022840"/>
    </source>
</evidence>
<dbReference type="EC" id="6.3.4.19" evidence="8"/>
<dbReference type="SUPFAM" id="SSF52402">
    <property type="entry name" value="Adenine nucleotide alpha hydrolases-like"/>
    <property type="match status" value="1"/>
</dbReference>
<dbReference type="NCBIfam" id="TIGR02433">
    <property type="entry name" value="lysidine_TilS_C"/>
    <property type="match status" value="1"/>
</dbReference>
<dbReference type="RefSeq" id="WP_090295909.1">
    <property type="nucleotide sequence ID" value="NZ_FNKI01000002.1"/>
</dbReference>
<keyword evidence="2 8" id="KW-0963">Cytoplasm</keyword>
<evidence type="ECO:0000259" key="9">
    <source>
        <dbReference type="SMART" id="SM00977"/>
    </source>
</evidence>
<keyword evidence="4 8" id="KW-0819">tRNA processing</keyword>
<dbReference type="InterPro" id="IPR012094">
    <property type="entry name" value="tRNA_Ile_lys_synt"/>
</dbReference>
<dbReference type="InterPro" id="IPR011063">
    <property type="entry name" value="TilS/TtcA_N"/>
</dbReference>
<dbReference type="InterPro" id="IPR012796">
    <property type="entry name" value="Lysidine-tRNA-synth_C"/>
</dbReference>
<dbReference type="PANTHER" id="PTHR43033">
    <property type="entry name" value="TRNA(ILE)-LYSIDINE SYNTHASE-RELATED"/>
    <property type="match status" value="1"/>
</dbReference>
<dbReference type="Pfam" id="PF01171">
    <property type="entry name" value="ATP_bind_3"/>
    <property type="match status" value="1"/>
</dbReference>
<evidence type="ECO:0000256" key="3">
    <source>
        <dbReference type="ARBA" id="ARBA00022598"/>
    </source>
</evidence>
<comment type="domain">
    <text evidence="8">The N-terminal region contains the highly conserved SGGXDS motif, predicted to be a P-loop motif involved in ATP binding.</text>
</comment>
<sequence length="435" mass="50306">MFPQFKNHINNNLAFLNGKKLLVAFSGGLDSVVLAHLCVGNKMEIALAHCNFNLRGEESDGDEDFVRQLGSKLGISVFVEHFETKQFAEDQRVSVQMAARELRYQWFEELLKIEGFDFVLTAHHADDSLETFIINLSRGTGIEGLSGIPEVNGNLVRPLLEFSREEILAYADANEIKWREDSSNAENKYLRNKIRHEIVPKLKELHPSMLQNFQNTQKHLQQTDALATNHLLEVKHKLFQYEEDQIKIKIGDLLELKPLDAYLYGLLNPYGFTEWNDVKHLLHAMSGKQVFSKTHGLLKNRDVLILSKLNNRVQQEFPVYLDGTPAESPVTLKLEPVRSMQNPEKKTIFLDKEKLNFPLVLRNWEKGDYFYPFGMKGKKKLSKFFKDEKLDLISKEKQWLLCSNDEIVWVVGKRADERFKVEDSTQEIIKITQLT</sequence>
<organism evidence="10 11">
    <name type="scientific">Flagellimonas zhangzhouensis</name>
    <dbReference type="NCBI Taxonomy" id="1073328"/>
    <lineage>
        <taxon>Bacteria</taxon>
        <taxon>Pseudomonadati</taxon>
        <taxon>Bacteroidota</taxon>
        <taxon>Flavobacteriia</taxon>
        <taxon>Flavobacteriales</taxon>
        <taxon>Flavobacteriaceae</taxon>
        <taxon>Flagellimonas</taxon>
    </lineage>
</organism>
<comment type="subcellular location">
    <subcellularLocation>
        <location evidence="1 8">Cytoplasm</location>
    </subcellularLocation>
</comment>